<dbReference type="PANTHER" id="PTHR16291">
    <property type="entry name" value="NUCLEAR CAP-BINDING PROTEIN SUBUNIT 3"/>
    <property type="match status" value="1"/>
</dbReference>
<dbReference type="AlphaFoldDB" id="A0A443SMK3"/>
<dbReference type="GO" id="GO:0003729">
    <property type="term" value="F:mRNA binding"/>
    <property type="evidence" value="ECO:0007669"/>
    <property type="project" value="InterPro"/>
</dbReference>
<comment type="caution">
    <text evidence="4">The sequence shown here is derived from an EMBL/GenBank/DDBJ whole genome shotgun (WGS) entry which is preliminary data.</text>
</comment>
<sequence length="378" mass="43846">MDTADSFEDVGENDEQMNTEQTDEFNEFQVNADEAIEDEFNESVVTKVVVQENERQTKLSADDKTKNELYRNLDVNINDIKNLRNWRLNVIHIRGVQEMSSEDVLSYFTDYMPNSIEWVNDISCNVVFDDDDVAAFVMSDLKTAVVYKGKKYSEIEQCDIDVIDGDTLEMSIPPGRWMLAKPHPKAKLLLLRFANLSETFNLYKCKMMCLLCTEGDRKVKGARNFSEYYLKHGFTNENSAQNDSNSMVQEFRRKINVETSSTSNKNNKVMRMRMRADDEEDKTKRRTKSGLRIQVSNDGLTDSRDVKTTEDRVSIWSRLDAEPQKTLSSTDGGIFGNRARRGVWSRLNQPRTYEPITVTDLRLKLTERKTRFQRNTPY</sequence>
<dbReference type="Pfam" id="PF10309">
    <property type="entry name" value="NCBP3"/>
    <property type="match status" value="1"/>
</dbReference>
<accession>A0A443SMK3</accession>
<dbReference type="GO" id="GO:0000340">
    <property type="term" value="F:RNA 7-methylguanosine cap binding"/>
    <property type="evidence" value="ECO:0007669"/>
    <property type="project" value="InterPro"/>
</dbReference>
<evidence type="ECO:0000256" key="2">
    <source>
        <dbReference type="ARBA" id="ARBA00019876"/>
    </source>
</evidence>
<comment type="similarity">
    <text evidence="1">Belongs to the NCBP3 family.</text>
</comment>
<dbReference type="InterPro" id="IPR012677">
    <property type="entry name" value="Nucleotide-bd_a/b_plait_sf"/>
</dbReference>
<dbReference type="Proteomes" id="UP000288716">
    <property type="component" value="Unassembled WGS sequence"/>
</dbReference>
<dbReference type="EMBL" id="NCKV01001231">
    <property type="protein sequence ID" value="RWS28757.1"/>
    <property type="molecule type" value="Genomic_DNA"/>
</dbReference>
<reference evidence="4 5" key="1">
    <citation type="journal article" date="2018" name="Gigascience">
        <title>Genomes of trombidid mites reveal novel predicted allergens and laterally-transferred genes associated with secondary metabolism.</title>
        <authorList>
            <person name="Dong X."/>
            <person name="Chaisiri K."/>
            <person name="Xia D."/>
            <person name="Armstrong S.D."/>
            <person name="Fang Y."/>
            <person name="Donnelly M.J."/>
            <person name="Kadowaki T."/>
            <person name="McGarry J.W."/>
            <person name="Darby A.C."/>
            <person name="Makepeace B.L."/>
        </authorList>
    </citation>
    <scope>NUCLEOTIDE SEQUENCE [LARGE SCALE GENOMIC DNA]</scope>
    <source>
        <strain evidence="4">UoL-UT</strain>
    </source>
</reference>
<protein>
    <recommendedName>
        <fullName evidence="2">Nuclear cap-binding protein subunit 3</fullName>
    </recommendedName>
</protein>
<evidence type="ECO:0000313" key="5">
    <source>
        <dbReference type="Proteomes" id="UP000288716"/>
    </source>
</evidence>
<evidence type="ECO:0000256" key="3">
    <source>
        <dbReference type="SAM" id="MobiDB-lite"/>
    </source>
</evidence>
<feature type="region of interest" description="Disordered" evidence="3">
    <location>
        <begin position="275"/>
        <end position="307"/>
    </location>
</feature>
<dbReference type="InterPro" id="IPR019416">
    <property type="entry name" value="NCBP3"/>
</dbReference>
<dbReference type="Gene3D" id="3.30.70.330">
    <property type="match status" value="1"/>
</dbReference>
<evidence type="ECO:0000256" key="1">
    <source>
        <dbReference type="ARBA" id="ARBA00006069"/>
    </source>
</evidence>
<proteinExistence type="inferred from homology"/>
<keyword evidence="5" id="KW-1185">Reference proteome</keyword>
<feature type="region of interest" description="Disordered" evidence="3">
    <location>
        <begin position="1"/>
        <end position="22"/>
    </location>
</feature>
<dbReference type="PANTHER" id="PTHR16291:SF0">
    <property type="entry name" value="NUCLEAR CAP-BINDING PROTEIN SUBUNIT 3"/>
    <property type="match status" value="1"/>
</dbReference>
<dbReference type="OrthoDB" id="422106at2759"/>
<dbReference type="GO" id="GO:0005634">
    <property type="term" value="C:nucleus"/>
    <property type="evidence" value="ECO:0007669"/>
    <property type="project" value="TreeGrafter"/>
</dbReference>
<organism evidence="4 5">
    <name type="scientific">Leptotrombidium deliense</name>
    <dbReference type="NCBI Taxonomy" id="299467"/>
    <lineage>
        <taxon>Eukaryota</taxon>
        <taxon>Metazoa</taxon>
        <taxon>Ecdysozoa</taxon>
        <taxon>Arthropoda</taxon>
        <taxon>Chelicerata</taxon>
        <taxon>Arachnida</taxon>
        <taxon>Acari</taxon>
        <taxon>Acariformes</taxon>
        <taxon>Trombidiformes</taxon>
        <taxon>Prostigmata</taxon>
        <taxon>Anystina</taxon>
        <taxon>Parasitengona</taxon>
        <taxon>Trombiculoidea</taxon>
        <taxon>Trombiculidae</taxon>
        <taxon>Leptotrombidium</taxon>
    </lineage>
</organism>
<gene>
    <name evidence="4" type="ORF">B4U80_00361</name>
</gene>
<name>A0A443SMK3_9ACAR</name>
<evidence type="ECO:0000313" key="4">
    <source>
        <dbReference type="EMBL" id="RWS28757.1"/>
    </source>
</evidence>
<dbReference type="STRING" id="299467.A0A443SMK3"/>
<dbReference type="VEuPathDB" id="VectorBase:LDEU003284"/>